<proteinExistence type="predicted"/>
<sequence>MVDMGGKGLKRRQGCVTVGLDSRRESRRRHSAVEGLVRGFGQRPKIGRVQHIHAVRGGKPLQECPIQVGRPVVYLARQRDPIAVPVLAARAVD</sequence>
<dbReference type="Proteomes" id="UP001054945">
    <property type="component" value="Unassembled WGS sequence"/>
</dbReference>
<evidence type="ECO:0000313" key="2">
    <source>
        <dbReference type="Proteomes" id="UP001054945"/>
    </source>
</evidence>
<accession>A0AAV4M7M6</accession>
<dbReference type="AlphaFoldDB" id="A0AAV4M7M6"/>
<gene>
    <name evidence="1" type="ORF">CEXT_195171</name>
</gene>
<evidence type="ECO:0000313" key="1">
    <source>
        <dbReference type="EMBL" id="GIX68044.1"/>
    </source>
</evidence>
<dbReference type="EMBL" id="BPLR01001917">
    <property type="protein sequence ID" value="GIX68044.1"/>
    <property type="molecule type" value="Genomic_DNA"/>
</dbReference>
<keyword evidence="2" id="KW-1185">Reference proteome</keyword>
<name>A0AAV4M7M6_CAEEX</name>
<reference evidence="1 2" key="1">
    <citation type="submission" date="2021-06" db="EMBL/GenBank/DDBJ databases">
        <title>Caerostris extrusa draft genome.</title>
        <authorList>
            <person name="Kono N."/>
            <person name="Arakawa K."/>
        </authorList>
    </citation>
    <scope>NUCLEOTIDE SEQUENCE [LARGE SCALE GENOMIC DNA]</scope>
</reference>
<protein>
    <submittedName>
        <fullName evidence="1">Uncharacterized protein</fullName>
    </submittedName>
</protein>
<organism evidence="1 2">
    <name type="scientific">Caerostris extrusa</name>
    <name type="common">Bark spider</name>
    <name type="synonym">Caerostris bankana</name>
    <dbReference type="NCBI Taxonomy" id="172846"/>
    <lineage>
        <taxon>Eukaryota</taxon>
        <taxon>Metazoa</taxon>
        <taxon>Ecdysozoa</taxon>
        <taxon>Arthropoda</taxon>
        <taxon>Chelicerata</taxon>
        <taxon>Arachnida</taxon>
        <taxon>Araneae</taxon>
        <taxon>Araneomorphae</taxon>
        <taxon>Entelegynae</taxon>
        <taxon>Araneoidea</taxon>
        <taxon>Araneidae</taxon>
        <taxon>Caerostris</taxon>
    </lineage>
</organism>
<comment type="caution">
    <text evidence="1">The sequence shown here is derived from an EMBL/GenBank/DDBJ whole genome shotgun (WGS) entry which is preliminary data.</text>
</comment>